<dbReference type="Proteomes" id="UP000886520">
    <property type="component" value="Chromosome 7"/>
</dbReference>
<dbReference type="InterPro" id="IPR001087">
    <property type="entry name" value="GDSL"/>
</dbReference>
<gene>
    <name evidence="3" type="ORF">GOP47_0007439</name>
</gene>
<dbReference type="InterPro" id="IPR045136">
    <property type="entry name" value="Iah1-like"/>
</dbReference>
<evidence type="ECO:0000313" key="3">
    <source>
        <dbReference type="EMBL" id="KAI5077615.1"/>
    </source>
</evidence>
<dbReference type="EMBL" id="JABFUD020000007">
    <property type="protein sequence ID" value="KAI5077615.1"/>
    <property type="molecule type" value="Genomic_DNA"/>
</dbReference>
<dbReference type="GO" id="GO:0016788">
    <property type="term" value="F:hydrolase activity, acting on ester bonds"/>
    <property type="evidence" value="ECO:0007669"/>
    <property type="project" value="InterPro"/>
</dbReference>
<evidence type="ECO:0008006" key="5">
    <source>
        <dbReference type="Google" id="ProtNLM"/>
    </source>
</evidence>
<dbReference type="AlphaFoldDB" id="A0A9D4V1A7"/>
<reference evidence="3" key="1">
    <citation type="submission" date="2021-01" db="EMBL/GenBank/DDBJ databases">
        <title>Adiantum capillus-veneris genome.</title>
        <authorList>
            <person name="Fang Y."/>
            <person name="Liao Q."/>
        </authorList>
    </citation>
    <scope>NUCLEOTIDE SEQUENCE</scope>
    <source>
        <strain evidence="3">H3</strain>
        <tissue evidence="3">Leaf</tissue>
    </source>
</reference>
<proteinExistence type="inferred from homology"/>
<dbReference type="FunFam" id="3.40.50.1110:FF:000002">
    <property type="entry name" value="isoamyl acetate-hydrolyzing esterase 1 homolog"/>
    <property type="match status" value="1"/>
</dbReference>
<dbReference type="Gene3D" id="3.40.50.1110">
    <property type="entry name" value="SGNH hydrolase"/>
    <property type="match status" value="1"/>
</dbReference>
<sequence length="239" mass="26456">MRPRFILLGDSITEESFSPAGGWGAALTSRYARKADVVLRGFSGYNTRWALFLLSRLFPAGSEDTPALVTIFFGANDAALPDGSHKRQYVPLPEYKENLLKIISSVKSLSKDTLIVLITPPPVDEATLQVAAWKFFGARPEDASPRKNEITGHYAKACVEVAREAEVPVIDLWTCMQEQPGWQTSYLSDGLHLTPEGNGVVFEKLVEVLNKKGLSFEAMKWDFPEHGDVNAENPAKTSW</sequence>
<evidence type="ECO:0000256" key="1">
    <source>
        <dbReference type="ARBA" id="ARBA00008668"/>
    </source>
</evidence>
<protein>
    <recommendedName>
        <fullName evidence="5">SGNH hydrolase-type esterase domain-containing protein</fullName>
    </recommendedName>
</protein>
<dbReference type="CDD" id="cd01838">
    <property type="entry name" value="Isoamyl_acetate_hydrolase_like"/>
    <property type="match status" value="1"/>
</dbReference>
<dbReference type="PANTHER" id="PTHR14209">
    <property type="entry name" value="ISOAMYL ACETATE-HYDROLYZING ESTERASE 1"/>
    <property type="match status" value="1"/>
</dbReference>
<dbReference type="SUPFAM" id="SSF52266">
    <property type="entry name" value="SGNH hydrolase"/>
    <property type="match status" value="1"/>
</dbReference>
<evidence type="ECO:0000256" key="2">
    <source>
        <dbReference type="ARBA" id="ARBA00022801"/>
    </source>
</evidence>
<comment type="similarity">
    <text evidence="1">Belongs to the 'GDSL' lipolytic enzyme family.</text>
</comment>
<organism evidence="3 4">
    <name type="scientific">Adiantum capillus-veneris</name>
    <name type="common">Maidenhair fern</name>
    <dbReference type="NCBI Taxonomy" id="13818"/>
    <lineage>
        <taxon>Eukaryota</taxon>
        <taxon>Viridiplantae</taxon>
        <taxon>Streptophyta</taxon>
        <taxon>Embryophyta</taxon>
        <taxon>Tracheophyta</taxon>
        <taxon>Polypodiopsida</taxon>
        <taxon>Polypodiidae</taxon>
        <taxon>Polypodiales</taxon>
        <taxon>Pteridineae</taxon>
        <taxon>Pteridaceae</taxon>
        <taxon>Vittarioideae</taxon>
        <taxon>Adiantum</taxon>
    </lineage>
</organism>
<dbReference type="Pfam" id="PF00657">
    <property type="entry name" value="Lipase_GDSL"/>
    <property type="match status" value="1"/>
</dbReference>
<dbReference type="InterPro" id="IPR036514">
    <property type="entry name" value="SGNH_hydro_sf"/>
</dbReference>
<keyword evidence="4" id="KW-1185">Reference proteome</keyword>
<keyword evidence="2" id="KW-0378">Hydrolase</keyword>
<comment type="caution">
    <text evidence="3">The sequence shown here is derived from an EMBL/GenBank/DDBJ whole genome shotgun (WGS) entry which is preliminary data.</text>
</comment>
<name>A0A9D4V1A7_ADICA</name>
<evidence type="ECO:0000313" key="4">
    <source>
        <dbReference type="Proteomes" id="UP000886520"/>
    </source>
</evidence>
<accession>A0A9D4V1A7</accession>
<dbReference type="OrthoDB" id="671439at2759"/>
<dbReference type="PANTHER" id="PTHR14209:SF19">
    <property type="entry name" value="ISOAMYL ACETATE-HYDROLYZING ESTERASE 1 HOMOLOG"/>
    <property type="match status" value="1"/>
</dbReference>